<accession>A0ABD0SAX0</accession>
<organism evidence="1 2">
    <name type="scientific">Loxostege sticticalis</name>
    <name type="common">Beet webworm moth</name>
    <dbReference type="NCBI Taxonomy" id="481309"/>
    <lineage>
        <taxon>Eukaryota</taxon>
        <taxon>Metazoa</taxon>
        <taxon>Ecdysozoa</taxon>
        <taxon>Arthropoda</taxon>
        <taxon>Hexapoda</taxon>
        <taxon>Insecta</taxon>
        <taxon>Pterygota</taxon>
        <taxon>Neoptera</taxon>
        <taxon>Endopterygota</taxon>
        <taxon>Lepidoptera</taxon>
        <taxon>Glossata</taxon>
        <taxon>Ditrysia</taxon>
        <taxon>Pyraloidea</taxon>
        <taxon>Crambidae</taxon>
        <taxon>Pyraustinae</taxon>
        <taxon>Loxostege</taxon>
    </lineage>
</organism>
<evidence type="ECO:0000313" key="1">
    <source>
        <dbReference type="EMBL" id="KAL0811205.1"/>
    </source>
</evidence>
<proteinExistence type="predicted"/>
<dbReference type="EMBL" id="JBEDNZ010000024">
    <property type="protein sequence ID" value="KAL0811205.1"/>
    <property type="molecule type" value="Genomic_DNA"/>
</dbReference>
<name>A0ABD0SAX0_LOXSC</name>
<dbReference type="AlphaFoldDB" id="A0ABD0SAX0"/>
<sequence>MARQLQLRCNEAGRRSPSIHWDWLQPVFWRDPPGKRDFVRLPTILKFVEEELRFQKCKMVASDTCSCDNNPHEVVSPGSESTNPHHWHRHHWWFRL</sequence>
<comment type="caution">
    <text evidence="1">The sequence shown here is derived from an EMBL/GenBank/DDBJ whole genome shotgun (WGS) entry which is preliminary data.</text>
</comment>
<gene>
    <name evidence="1" type="ORF">ABMA28_009635</name>
</gene>
<dbReference type="Proteomes" id="UP001549921">
    <property type="component" value="Unassembled WGS sequence"/>
</dbReference>
<reference evidence="1 2" key="1">
    <citation type="submission" date="2024-06" db="EMBL/GenBank/DDBJ databases">
        <title>A chromosome-level genome assembly of beet webworm, Loxostege sticticalis.</title>
        <authorList>
            <person name="Zhang Y."/>
        </authorList>
    </citation>
    <scope>NUCLEOTIDE SEQUENCE [LARGE SCALE GENOMIC DNA]</scope>
    <source>
        <strain evidence="1">AQ028</strain>
        <tissue evidence="1">Male pupae</tissue>
    </source>
</reference>
<dbReference type="InterPro" id="IPR021982">
    <property type="entry name" value="REEP_Ichnovirus"/>
</dbReference>
<dbReference type="Pfam" id="PF12132">
    <property type="entry name" value="DUF3587"/>
    <property type="match status" value="1"/>
</dbReference>
<protein>
    <submittedName>
        <fullName evidence="1">Uncharacterized protein</fullName>
    </submittedName>
</protein>
<evidence type="ECO:0000313" key="2">
    <source>
        <dbReference type="Proteomes" id="UP001549921"/>
    </source>
</evidence>